<proteinExistence type="predicted"/>
<comment type="caution">
    <text evidence="1">The sequence shown here is derived from an EMBL/GenBank/DDBJ whole genome shotgun (WGS) entry which is preliminary data.</text>
</comment>
<keyword evidence="2" id="KW-1185">Reference proteome</keyword>
<evidence type="ECO:0000313" key="2">
    <source>
        <dbReference type="Proteomes" id="UP000729402"/>
    </source>
</evidence>
<accession>A0A8J5S2G5</accession>
<organism evidence="1 2">
    <name type="scientific">Zizania palustris</name>
    <name type="common">Northern wild rice</name>
    <dbReference type="NCBI Taxonomy" id="103762"/>
    <lineage>
        <taxon>Eukaryota</taxon>
        <taxon>Viridiplantae</taxon>
        <taxon>Streptophyta</taxon>
        <taxon>Embryophyta</taxon>
        <taxon>Tracheophyta</taxon>
        <taxon>Spermatophyta</taxon>
        <taxon>Magnoliopsida</taxon>
        <taxon>Liliopsida</taxon>
        <taxon>Poales</taxon>
        <taxon>Poaceae</taxon>
        <taxon>BOP clade</taxon>
        <taxon>Oryzoideae</taxon>
        <taxon>Oryzeae</taxon>
        <taxon>Zizaniinae</taxon>
        <taxon>Zizania</taxon>
    </lineage>
</organism>
<reference evidence="1" key="2">
    <citation type="submission" date="2021-02" db="EMBL/GenBank/DDBJ databases">
        <authorList>
            <person name="Kimball J.A."/>
            <person name="Haas M.W."/>
            <person name="Macchietto M."/>
            <person name="Kono T."/>
            <person name="Duquette J."/>
            <person name="Shao M."/>
        </authorList>
    </citation>
    <scope>NUCLEOTIDE SEQUENCE</scope>
    <source>
        <tissue evidence="1">Fresh leaf tissue</tissue>
    </source>
</reference>
<dbReference type="AlphaFoldDB" id="A0A8J5S2G5"/>
<name>A0A8J5S2G5_ZIZPA</name>
<dbReference type="Proteomes" id="UP000729402">
    <property type="component" value="Unassembled WGS sequence"/>
</dbReference>
<reference evidence="1" key="1">
    <citation type="journal article" date="2021" name="bioRxiv">
        <title>Whole Genome Assembly and Annotation of Northern Wild Rice, Zizania palustris L., Supports a Whole Genome Duplication in the Zizania Genus.</title>
        <authorList>
            <person name="Haas M."/>
            <person name="Kono T."/>
            <person name="Macchietto M."/>
            <person name="Millas R."/>
            <person name="McGilp L."/>
            <person name="Shao M."/>
            <person name="Duquette J."/>
            <person name="Hirsch C.N."/>
            <person name="Kimball J."/>
        </authorList>
    </citation>
    <scope>NUCLEOTIDE SEQUENCE</scope>
    <source>
        <tissue evidence="1">Fresh leaf tissue</tissue>
    </source>
</reference>
<gene>
    <name evidence="1" type="ORF">GUJ93_ZPchr0002g25840</name>
</gene>
<sequence>MMLRGKQPSRGAVTYGAKVKASSIISFDLLIVNSLHLRHIKLMQVDGNDYSFKLDSRLQCCITEVATTYNSSNAKYAISQMLQAGSLSGRQNVENIKLRNY</sequence>
<protein>
    <submittedName>
        <fullName evidence="1">Uncharacterized protein</fullName>
    </submittedName>
</protein>
<evidence type="ECO:0000313" key="1">
    <source>
        <dbReference type="EMBL" id="KAG8058964.1"/>
    </source>
</evidence>
<dbReference type="EMBL" id="JAAALK010000287">
    <property type="protein sequence ID" value="KAG8058964.1"/>
    <property type="molecule type" value="Genomic_DNA"/>
</dbReference>